<dbReference type="Gene3D" id="2.40.50.90">
    <property type="match status" value="1"/>
</dbReference>
<dbReference type="GO" id="GO:0004519">
    <property type="term" value="F:endonuclease activity"/>
    <property type="evidence" value="ECO:0007669"/>
    <property type="project" value="UniProtKB-KW"/>
</dbReference>
<evidence type="ECO:0000313" key="6">
    <source>
        <dbReference type="EMBL" id="ACM21109.1"/>
    </source>
</evidence>
<keyword evidence="7" id="KW-1185">Reference proteome</keyword>
<dbReference type="Pfam" id="PF00565">
    <property type="entry name" value="SNase"/>
    <property type="match status" value="1"/>
</dbReference>
<accession>B9M1M7</accession>
<reference evidence="6 7" key="1">
    <citation type="submission" date="2009-01" db="EMBL/GenBank/DDBJ databases">
        <title>Complete sequence of Geobacter sp. FRC-32.</title>
        <authorList>
            <consortium name="US DOE Joint Genome Institute"/>
            <person name="Lucas S."/>
            <person name="Copeland A."/>
            <person name="Lapidus A."/>
            <person name="Glavina del Rio T."/>
            <person name="Dalin E."/>
            <person name="Tice H."/>
            <person name="Bruce D."/>
            <person name="Goodwin L."/>
            <person name="Pitluck S."/>
            <person name="Saunders E."/>
            <person name="Brettin T."/>
            <person name="Detter J.C."/>
            <person name="Han C."/>
            <person name="Larimer F."/>
            <person name="Land M."/>
            <person name="Hauser L."/>
            <person name="Kyrpides N."/>
            <person name="Ovchinnikova G."/>
            <person name="Kostka J."/>
            <person name="Richardson P."/>
        </authorList>
    </citation>
    <scope>NUCLEOTIDE SEQUENCE [LARGE SCALE GENOMIC DNA]</scope>
    <source>
        <strain evidence="7">DSM 22248 / JCM 15807 / FRC-32</strain>
    </source>
</reference>
<evidence type="ECO:0000259" key="5">
    <source>
        <dbReference type="PROSITE" id="PS50830"/>
    </source>
</evidence>
<protein>
    <submittedName>
        <fullName evidence="6">Nuclease, putative</fullName>
    </submittedName>
</protein>
<feature type="chain" id="PRO_5002888865" evidence="4">
    <location>
        <begin position="37"/>
        <end position="216"/>
    </location>
</feature>
<keyword evidence="2" id="KW-0255">Endonuclease</keyword>
<dbReference type="PROSITE" id="PS50830">
    <property type="entry name" value="TNASE_3"/>
    <property type="match status" value="1"/>
</dbReference>
<dbReference type="GO" id="GO:0016787">
    <property type="term" value="F:hydrolase activity"/>
    <property type="evidence" value="ECO:0007669"/>
    <property type="project" value="UniProtKB-KW"/>
</dbReference>
<dbReference type="HOGENOM" id="CLU_046484_7_4_7"/>
<evidence type="ECO:0000256" key="2">
    <source>
        <dbReference type="ARBA" id="ARBA00022759"/>
    </source>
</evidence>
<dbReference type="PANTHER" id="PTHR12302">
    <property type="entry name" value="EBNA2 BINDING PROTEIN P100"/>
    <property type="match status" value="1"/>
</dbReference>
<dbReference type="eggNOG" id="COG1525">
    <property type="taxonomic scope" value="Bacteria"/>
</dbReference>
<feature type="signal peptide" evidence="4">
    <location>
        <begin position="1"/>
        <end position="36"/>
    </location>
</feature>
<keyword evidence="1" id="KW-0540">Nuclease</keyword>
<dbReference type="AlphaFoldDB" id="B9M1M7"/>
<organism evidence="6 7">
    <name type="scientific">Geotalea daltonii (strain DSM 22248 / JCM 15807 / FRC-32)</name>
    <name type="common">Geobacter daltonii</name>
    <dbReference type="NCBI Taxonomy" id="316067"/>
    <lineage>
        <taxon>Bacteria</taxon>
        <taxon>Pseudomonadati</taxon>
        <taxon>Thermodesulfobacteriota</taxon>
        <taxon>Desulfuromonadia</taxon>
        <taxon>Geobacterales</taxon>
        <taxon>Geobacteraceae</taxon>
        <taxon>Geotalea</taxon>
    </lineage>
</organism>
<dbReference type="Proteomes" id="UP000007721">
    <property type="component" value="Chromosome"/>
</dbReference>
<keyword evidence="4" id="KW-0732">Signal</keyword>
<evidence type="ECO:0000313" key="7">
    <source>
        <dbReference type="Proteomes" id="UP000007721"/>
    </source>
</evidence>
<proteinExistence type="predicted"/>
<dbReference type="STRING" id="316067.Geob_2760"/>
<dbReference type="InterPro" id="IPR035437">
    <property type="entry name" value="SNase_OB-fold_sf"/>
</dbReference>
<evidence type="ECO:0000256" key="4">
    <source>
        <dbReference type="SAM" id="SignalP"/>
    </source>
</evidence>
<evidence type="ECO:0000256" key="1">
    <source>
        <dbReference type="ARBA" id="ARBA00022722"/>
    </source>
</evidence>
<evidence type="ECO:0000256" key="3">
    <source>
        <dbReference type="ARBA" id="ARBA00022801"/>
    </source>
</evidence>
<sequence length="216" mass="24041">MTFFNNLSEVIQNMRHFLKKVCLCLLAICAASPAPAKEPVLEGIVSDVFSGDTVAVTIPSGEKIKIHLYGIDSPKKEKRDAQTGMLKRPGQLFGEEAFQALKGKLQNQKVKVEIIGNEGRSEKQMGIIRLDKRNIGLEMVREGLAWAHQSRSKGILATEYGKAEEQARGERRGLWKQDNPQPPWEFIKLWKMKEALLIGSLQPGKRYESPSAAAAA</sequence>
<keyword evidence="3" id="KW-0378">Hydrolase</keyword>
<dbReference type="SMART" id="SM00318">
    <property type="entry name" value="SNc"/>
    <property type="match status" value="1"/>
</dbReference>
<dbReference type="InterPro" id="IPR016071">
    <property type="entry name" value="Staphylococal_nuclease_OB-fold"/>
</dbReference>
<dbReference type="KEGG" id="geo:Geob_2760"/>
<dbReference type="SUPFAM" id="SSF50199">
    <property type="entry name" value="Staphylococcal nuclease"/>
    <property type="match status" value="1"/>
</dbReference>
<dbReference type="PANTHER" id="PTHR12302:SF3">
    <property type="entry name" value="SERINE_THREONINE-PROTEIN KINASE 31"/>
    <property type="match status" value="1"/>
</dbReference>
<feature type="domain" description="TNase-like" evidence="5">
    <location>
        <begin position="39"/>
        <end position="177"/>
    </location>
</feature>
<name>B9M1M7_GEODF</name>
<dbReference type="EMBL" id="CP001390">
    <property type="protein sequence ID" value="ACM21109.1"/>
    <property type="molecule type" value="Genomic_DNA"/>
</dbReference>
<gene>
    <name evidence="6" type="ordered locus">Geob_2760</name>
</gene>